<feature type="region of interest" description="Disordered" evidence="1">
    <location>
        <begin position="429"/>
        <end position="486"/>
    </location>
</feature>
<protein>
    <recommendedName>
        <fullName evidence="6">Nuclear GTPase SLIP-GC</fullName>
    </recommendedName>
</protein>
<feature type="compositionally biased region" description="Basic residues" evidence="1">
    <location>
        <begin position="434"/>
        <end position="450"/>
    </location>
</feature>
<evidence type="ECO:0000259" key="3">
    <source>
        <dbReference type="Pfam" id="PF24564"/>
    </source>
</evidence>
<keyword evidence="5" id="KW-1185">Reference proteome</keyword>
<evidence type="ECO:0000256" key="1">
    <source>
        <dbReference type="SAM" id="MobiDB-lite"/>
    </source>
</evidence>
<feature type="region of interest" description="Disordered" evidence="1">
    <location>
        <begin position="1"/>
        <end position="24"/>
    </location>
</feature>
<feature type="compositionally biased region" description="Basic and acidic residues" evidence="1">
    <location>
        <begin position="467"/>
        <end position="481"/>
    </location>
</feature>
<feature type="domain" description="Dynamin N-terminal" evidence="2">
    <location>
        <begin position="94"/>
        <end position="325"/>
    </location>
</feature>
<sequence>MPSVKPEPTDDPGSSVSHVDPASPAPPALSYLQQLASSTETELLERGVGIGVRLLESLKEPLEAVAPLNTTQASHWLKSIGDLEALAKPTRTIVGVVGNTGAGKSSVISAVLDEERLLPTNCMRACTASPTEISYNHSEDPEERYRAEVEFITVDDWVKDLRALYSDLLDGNGEVSRESSNQDSDAGIAYAKIKAVYPKMTKEMIAKATSESLANQVAVRSILGTVRKLRATTAASLYRQLQEYVDSKEKNTEKRIEYWPLIKVVRIYTKASALATGACLVDLPGVQDSNAARAAVAANYMKACTGLWIVAPITRAVDDKTAKSLLGDSFRRQLKYDGTYSAVTFICTKTDDISVTEAAESLGIEEEISESWSRIVELTDSIRKIKSDIADLRDERGVCNDLIEEIEQTWDQWEALGTKLADGKTVYAPSISSSKKRKRQSKPKGSRKNHASSDIDSDFSDTDGSDSSDKENQESPDEERQPLTADEIDAKLASLKAEKKEVRAKKKQIEEQIAAGREEMKKLSSEKDATLAEVKAICIQGRNEYSRRAIKQDFAMGIKELDQENAAEEDEANFDPEVDLRDYNAVAESLPVFCVSSRAFQKLSGRLQKDDFNAGGFQSVDDTEIPQLQSHAKKLTETGRAANSRRFLNNLMQLLNSMTMWASDDGTGSNLSDAERAREETRLRKRLLKMEQDLDLALKDFVASVRKAFAENIYDSFDKYIPMAVDAAVATATGWGAPRAEGGLLWATYKATCRRNGVYCGAAGPRDFNEELFNPVSRPLASGWERAFQRRLPTSFDNFLRTLRTHLETFHREATERARERGTHFTGLAMLSQQLQAHSRLVTDIGPAVLALAQELQREANRAFTPVIQDEMVPAYEGCVAERGPGSYMRMKNLMITHVTVRRGSMFRNATNVVQEQLEDLLSRIQDYIEKQLQDIQAQLTRDYLAVLVGTDALSKGLRPPRVELMLRAEMAPMLAKTDEAFAELFTEQSTDQSALPDGDNLPVESKSEESSTVGFVKTEPGTTA</sequence>
<dbReference type="InterPro" id="IPR045063">
    <property type="entry name" value="Dynamin_N"/>
</dbReference>
<reference evidence="4" key="1">
    <citation type="journal article" date="2023" name="Mol. Phylogenet. Evol.">
        <title>Genome-scale phylogeny and comparative genomics of the fungal order Sordariales.</title>
        <authorList>
            <person name="Hensen N."/>
            <person name="Bonometti L."/>
            <person name="Westerberg I."/>
            <person name="Brannstrom I.O."/>
            <person name="Guillou S."/>
            <person name="Cros-Aarteil S."/>
            <person name="Calhoun S."/>
            <person name="Haridas S."/>
            <person name="Kuo A."/>
            <person name="Mondo S."/>
            <person name="Pangilinan J."/>
            <person name="Riley R."/>
            <person name="LaButti K."/>
            <person name="Andreopoulos B."/>
            <person name="Lipzen A."/>
            <person name="Chen C."/>
            <person name="Yan M."/>
            <person name="Daum C."/>
            <person name="Ng V."/>
            <person name="Clum A."/>
            <person name="Steindorff A."/>
            <person name="Ohm R.A."/>
            <person name="Martin F."/>
            <person name="Silar P."/>
            <person name="Natvig D.O."/>
            <person name="Lalanne C."/>
            <person name="Gautier V."/>
            <person name="Ament-Velasquez S.L."/>
            <person name="Kruys A."/>
            <person name="Hutchinson M.I."/>
            <person name="Powell A.J."/>
            <person name="Barry K."/>
            <person name="Miller A.N."/>
            <person name="Grigoriev I.V."/>
            <person name="Debuchy R."/>
            <person name="Gladieux P."/>
            <person name="Hiltunen Thoren M."/>
            <person name="Johannesson H."/>
        </authorList>
    </citation>
    <scope>NUCLEOTIDE SEQUENCE</scope>
    <source>
        <strain evidence="4">CBS 532.94</strain>
    </source>
</reference>
<dbReference type="AlphaFoldDB" id="A0AAN7HE05"/>
<evidence type="ECO:0000259" key="2">
    <source>
        <dbReference type="Pfam" id="PF00350"/>
    </source>
</evidence>
<dbReference type="Gene3D" id="3.40.50.300">
    <property type="entry name" value="P-loop containing nucleotide triphosphate hydrolases"/>
    <property type="match status" value="1"/>
</dbReference>
<organism evidence="4 5">
    <name type="scientific">Achaetomium macrosporum</name>
    <dbReference type="NCBI Taxonomy" id="79813"/>
    <lineage>
        <taxon>Eukaryota</taxon>
        <taxon>Fungi</taxon>
        <taxon>Dikarya</taxon>
        <taxon>Ascomycota</taxon>
        <taxon>Pezizomycotina</taxon>
        <taxon>Sordariomycetes</taxon>
        <taxon>Sordariomycetidae</taxon>
        <taxon>Sordariales</taxon>
        <taxon>Chaetomiaceae</taxon>
        <taxon>Achaetomium</taxon>
    </lineage>
</organism>
<dbReference type="Proteomes" id="UP001303760">
    <property type="component" value="Unassembled WGS sequence"/>
</dbReference>
<feature type="domain" description="DUF7605" evidence="3">
    <location>
        <begin position="743"/>
        <end position="900"/>
    </location>
</feature>
<dbReference type="Pfam" id="PF24564">
    <property type="entry name" value="DUF7605"/>
    <property type="match status" value="1"/>
</dbReference>
<dbReference type="Pfam" id="PF00350">
    <property type="entry name" value="Dynamin_N"/>
    <property type="match status" value="1"/>
</dbReference>
<feature type="compositionally biased region" description="Acidic residues" evidence="1">
    <location>
        <begin position="455"/>
        <end position="466"/>
    </location>
</feature>
<evidence type="ECO:0000313" key="4">
    <source>
        <dbReference type="EMBL" id="KAK4236644.1"/>
    </source>
</evidence>
<proteinExistence type="predicted"/>
<comment type="caution">
    <text evidence="4">The sequence shown here is derived from an EMBL/GenBank/DDBJ whole genome shotgun (WGS) entry which is preliminary data.</text>
</comment>
<dbReference type="PANTHER" id="PTHR36681:SF3">
    <property type="entry name" value="NUCLEAR GTPASE, GERMINAL CENTER-ASSOCIATED, TANDEM DUPLICATE 3"/>
    <property type="match status" value="1"/>
</dbReference>
<evidence type="ECO:0000313" key="5">
    <source>
        <dbReference type="Proteomes" id="UP001303760"/>
    </source>
</evidence>
<dbReference type="SUPFAM" id="SSF52540">
    <property type="entry name" value="P-loop containing nucleoside triphosphate hydrolases"/>
    <property type="match status" value="2"/>
</dbReference>
<dbReference type="PANTHER" id="PTHR36681">
    <property type="entry name" value="NUCLEAR GTPASE, GERMINAL CENTER-ASSOCIATED, TANDEM DUPLICATE 3"/>
    <property type="match status" value="1"/>
</dbReference>
<feature type="region of interest" description="Disordered" evidence="1">
    <location>
        <begin position="989"/>
        <end position="1025"/>
    </location>
</feature>
<accession>A0AAN7HE05</accession>
<evidence type="ECO:0008006" key="6">
    <source>
        <dbReference type="Google" id="ProtNLM"/>
    </source>
</evidence>
<dbReference type="InterPro" id="IPR056024">
    <property type="entry name" value="DUF7605"/>
</dbReference>
<gene>
    <name evidence="4" type="ORF">C8A03DRAFT_16733</name>
</gene>
<dbReference type="EMBL" id="MU860180">
    <property type="protein sequence ID" value="KAK4236644.1"/>
    <property type="molecule type" value="Genomic_DNA"/>
</dbReference>
<name>A0AAN7HE05_9PEZI</name>
<dbReference type="InterPro" id="IPR027417">
    <property type="entry name" value="P-loop_NTPase"/>
</dbReference>
<reference evidence="4" key="2">
    <citation type="submission" date="2023-05" db="EMBL/GenBank/DDBJ databases">
        <authorList>
            <consortium name="Lawrence Berkeley National Laboratory"/>
            <person name="Steindorff A."/>
            <person name="Hensen N."/>
            <person name="Bonometti L."/>
            <person name="Westerberg I."/>
            <person name="Brannstrom I.O."/>
            <person name="Guillou S."/>
            <person name="Cros-Aarteil S."/>
            <person name="Calhoun S."/>
            <person name="Haridas S."/>
            <person name="Kuo A."/>
            <person name="Mondo S."/>
            <person name="Pangilinan J."/>
            <person name="Riley R."/>
            <person name="Labutti K."/>
            <person name="Andreopoulos B."/>
            <person name="Lipzen A."/>
            <person name="Chen C."/>
            <person name="Yanf M."/>
            <person name="Daum C."/>
            <person name="Ng V."/>
            <person name="Clum A."/>
            <person name="Ohm R."/>
            <person name="Martin F."/>
            <person name="Silar P."/>
            <person name="Natvig D."/>
            <person name="Lalanne C."/>
            <person name="Gautier V."/>
            <person name="Ament-Velasquez S.L."/>
            <person name="Kruys A."/>
            <person name="Hutchinson M.I."/>
            <person name="Powell A.J."/>
            <person name="Barry K."/>
            <person name="Miller A.N."/>
            <person name="Grigoriev I.V."/>
            <person name="Debuchy R."/>
            <person name="Gladieux P."/>
            <person name="Thoren M.H."/>
            <person name="Johannesson H."/>
        </authorList>
    </citation>
    <scope>NUCLEOTIDE SEQUENCE</scope>
    <source>
        <strain evidence="4">CBS 532.94</strain>
    </source>
</reference>